<keyword evidence="2" id="KW-1185">Reference proteome</keyword>
<organism evidence="1 2">
    <name type="scientific">Synechococcus lacustris str. Tous</name>
    <dbReference type="NCBI Taxonomy" id="1910958"/>
    <lineage>
        <taxon>Bacteria</taxon>
        <taxon>Bacillati</taxon>
        <taxon>Cyanobacteriota</taxon>
        <taxon>Cyanophyceae</taxon>
        <taxon>Synechococcales</taxon>
        <taxon>Synechococcaceae</taxon>
        <taxon>Synechococcus</taxon>
    </lineage>
</organism>
<accession>A0A2P7EI37</accession>
<dbReference type="Proteomes" id="UP000240206">
    <property type="component" value="Unassembled WGS sequence"/>
</dbReference>
<protein>
    <submittedName>
        <fullName evidence="1">AIR synthase</fullName>
    </submittedName>
</protein>
<dbReference type="SUPFAM" id="SSF89360">
    <property type="entry name" value="HesB-like domain"/>
    <property type="match status" value="1"/>
</dbReference>
<gene>
    <name evidence="1" type="ORF">C7K08_00185</name>
</gene>
<dbReference type="STRING" id="1910958.BTM30_07695"/>
<dbReference type="Gene3D" id="2.60.300.12">
    <property type="entry name" value="HesB-like domain"/>
    <property type="match status" value="1"/>
</dbReference>
<sequence length="110" mass="11286">MNQTAGLKITARAAAELCRQAACGGEPGAMALELVPGSCEAWAIQLRAGTGEAAIARSDGITLYGHSHQLQLLQGLQLDFQSSLSGGGFLLRGGEQIRSCPCGAAFTPRG</sequence>
<dbReference type="RefSeq" id="WP_106498638.1">
    <property type="nucleotide sequence ID" value="NZ_PXVC01000001.1"/>
</dbReference>
<reference evidence="2" key="1">
    <citation type="submission" date="2018-03" db="EMBL/GenBank/DDBJ databases">
        <title>Ecological and genomic features of two cosmopolitan and abundant freshwater picocyanobacteria.</title>
        <authorList>
            <person name="Cabello-Yeves P.J."/>
            <person name="Picazo A."/>
            <person name="Camacho A."/>
            <person name="Callieri C."/>
            <person name="Rosselli R."/>
            <person name="Roda-Garcia J."/>
            <person name="Coutinho F.H."/>
            <person name="Rodriguez-Valera F."/>
        </authorList>
    </citation>
    <scope>NUCLEOTIDE SEQUENCE [LARGE SCALE GENOMIC DNA]</scope>
    <source>
        <strain evidence="2">Tous</strain>
    </source>
</reference>
<dbReference type="AlphaFoldDB" id="A0A2P7EI37"/>
<proteinExistence type="predicted"/>
<evidence type="ECO:0000313" key="1">
    <source>
        <dbReference type="EMBL" id="PSI02847.1"/>
    </source>
</evidence>
<dbReference type="InterPro" id="IPR035903">
    <property type="entry name" value="HesB-like_dom_sf"/>
</dbReference>
<evidence type="ECO:0000313" key="2">
    <source>
        <dbReference type="Proteomes" id="UP000240206"/>
    </source>
</evidence>
<name>A0A2P7EI37_9SYNE</name>
<comment type="caution">
    <text evidence="1">The sequence shown here is derived from an EMBL/GenBank/DDBJ whole genome shotgun (WGS) entry which is preliminary data.</text>
</comment>
<dbReference type="EMBL" id="PXVC01000001">
    <property type="protein sequence ID" value="PSI02847.1"/>
    <property type="molecule type" value="Genomic_DNA"/>
</dbReference>